<gene>
    <name evidence="2" type="ORF">EJB05_01498</name>
</gene>
<dbReference type="PANTHER" id="PTHR35546">
    <property type="entry name" value="F-BOX PROTEIN INTERACTION DOMAIN PROTEIN-RELATED"/>
    <property type="match status" value="1"/>
</dbReference>
<feature type="domain" description="F-box" evidence="1">
    <location>
        <begin position="5"/>
        <end position="51"/>
    </location>
</feature>
<dbReference type="SUPFAM" id="SSF81383">
    <property type="entry name" value="F-box domain"/>
    <property type="match status" value="1"/>
</dbReference>
<dbReference type="Proteomes" id="UP000324897">
    <property type="component" value="Chromosome 6"/>
</dbReference>
<keyword evidence="3" id="KW-1185">Reference proteome</keyword>
<organism evidence="2 3">
    <name type="scientific">Eragrostis curvula</name>
    <name type="common">weeping love grass</name>
    <dbReference type="NCBI Taxonomy" id="38414"/>
    <lineage>
        <taxon>Eukaryota</taxon>
        <taxon>Viridiplantae</taxon>
        <taxon>Streptophyta</taxon>
        <taxon>Embryophyta</taxon>
        <taxon>Tracheophyta</taxon>
        <taxon>Spermatophyta</taxon>
        <taxon>Magnoliopsida</taxon>
        <taxon>Liliopsida</taxon>
        <taxon>Poales</taxon>
        <taxon>Poaceae</taxon>
        <taxon>PACMAD clade</taxon>
        <taxon>Chloridoideae</taxon>
        <taxon>Eragrostideae</taxon>
        <taxon>Eragrostidinae</taxon>
        <taxon>Eragrostis</taxon>
    </lineage>
</organism>
<dbReference type="Gene3D" id="1.20.1280.50">
    <property type="match status" value="1"/>
</dbReference>
<dbReference type="InterPro" id="IPR017451">
    <property type="entry name" value="F-box-assoc_interact_dom"/>
</dbReference>
<dbReference type="SUPFAM" id="SSF75011">
    <property type="entry name" value="3-carboxy-cis,cis-mucoante lactonizing enzyme"/>
    <property type="match status" value="1"/>
</dbReference>
<feature type="non-terminal residue" evidence="2">
    <location>
        <position position="1"/>
    </location>
</feature>
<comment type="caution">
    <text evidence="2">The sequence shown here is derived from an EMBL/GenBank/DDBJ whole genome shotgun (WGS) entry which is preliminary data.</text>
</comment>
<dbReference type="InterPro" id="IPR036047">
    <property type="entry name" value="F-box-like_dom_sf"/>
</dbReference>
<name>A0A5J9WPV5_9POAL</name>
<dbReference type="AlphaFoldDB" id="A0A5J9WPV5"/>
<dbReference type="InterPro" id="IPR055290">
    <property type="entry name" value="At3g26010-like"/>
</dbReference>
<dbReference type="EMBL" id="RWGY01000002">
    <property type="protein sequence ID" value="TVU50141.1"/>
    <property type="molecule type" value="Genomic_DNA"/>
</dbReference>
<dbReference type="Pfam" id="PF24750">
    <property type="entry name" value="b-prop_At3g26010-like"/>
    <property type="match status" value="1"/>
</dbReference>
<dbReference type="InterPro" id="IPR056592">
    <property type="entry name" value="Beta-prop_At3g26010-like"/>
</dbReference>
<dbReference type="PANTHER" id="PTHR35546:SF105">
    <property type="entry name" value="OS05G0139200 PROTEIN"/>
    <property type="match status" value="1"/>
</dbReference>
<evidence type="ECO:0000313" key="3">
    <source>
        <dbReference type="Proteomes" id="UP000324897"/>
    </source>
</evidence>
<evidence type="ECO:0000259" key="1">
    <source>
        <dbReference type="PROSITE" id="PS50181"/>
    </source>
</evidence>
<dbReference type="SMART" id="SM00256">
    <property type="entry name" value="FBOX"/>
    <property type="match status" value="1"/>
</dbReference>
<proteinExistence type="predicted"/>
<dbReference type="OrthoDB" id="1848451at2759"/>
<sequence>MWKLPNPMDQLTDDILVEILSRVPYRSLLRCSCVSRRWRDLIANPDHRRKLPQTLAGFFYHAPKICFANASGTGSLPLLAFLPDREGKGIDLLDGCNGLLLCRCFRFADPKEFDYLVINPATEKWVTVPVSRRWSNKVEMARLGFQPAVSSHFHVLEFQLNWDSDDDGEDDEDVDGDGYVLGVKIYSSETGQWSYKQSGWEVDITLDSDFNSVFVDGILYVIATSCVIAAVDVEGKTWRIIDFPRSENSRFPDPDVGFIDLSQGKLHLANSDDITGDNLAIWVLEDRNNEEWTLKHTVSFRHLVRRESVHFGLHEFVVAAIHPDRNMVYFVFCDESDDRQLMSYDMDSGEVHVIQNLGQDCHDHYVSYVPMFSEACVRGQQ</sequence>
<accession>A0A5J9WPV5</accession>
<dbReference type="PROSITE" id="PS50181">
    <property type="entry name" value="FBOX"/>
    <property type="match status" value="1"/>
</dbReference>
<dbReference type="CDD" id="cd22157">
    <property type="entry name" value="F-box_AtFBW1-like"/>
    <property type="match status" value="1"/>
</dbReference>
<dbReference type="Gramene" id="TVU50141">
    <property type="protein sequence ID" value="TVU50141"/>
    <property type="gene ID" value="EJB05_01498"/>
</dbReference>
<evidence type="ECO:0000313" key="2">
    <source>
        <dbReference type="EMBL" id="TVU50141.1"/>
    </source>
</evidence>
<dbReference type="Pfam" id="PF00646">
    <property type="entry name" value="F-box"/>
    <property type="match status" value="1"/>
</dbReference>
<reference evidence="2 3" key="1">
    <citation type="journal article" date="2019" name="Sci. Rep.">
        <title>A high-quality genome of Eragrostis curvula grass provides insights into Poaceae evolution and supports new strategies to enhance forage quality.</title>
        <authorList>
            <person name="Carballo J."/>
            <person name="Santos B.A.C.M."/>
            <person name="Zappacosta D."/>
            <person name="Garbus I."/>
            <person name="Selva J.P."/>
            <person name="Gallo C.A."/>
            <person name="Diaz A."/>
            <person name="Albertini E."/>
            <person name="Caccamo M."/>
            <person name="Echenique V."/>
        </authorList>
    </citation>
    <scope>NUCLEOTIDE SEQUENCE [LARGE SCALE GENOMIC DNA]</scope>
    <source>
        <strain evidence="3">cv. Victoria</strain>
        <tissue evidence="2">Leaf</tissue>
    </source>
</reference>
<dbReference type="NCBIfam" id="TIGR01640">
    <property type="entry name" value="F_box_assoc_1"/>
    <property type="match status" value="1"/>
</dbReference>
<dbReference type="InterPro" id="IPR001810">
    <property type="entry name" value="F-box_dom"/>
</dbReference>
<protein>
    <recommendedName>
        <fullName evidence="1">F-box domain-containing protein</fullName>
    </recommendedName>
</protein>